<sequence>MRLFLFFASVLSLAQANSRVRNPISSVATVQNATINTPNHRLTAVCEFDLTFGLRDVDVKLTLKPNHDVLPSEGLSITYLAPDGSIKQRDQVDRLQHKVFRGDAWVWLRDEWQNVGWSRITVDRDGVDPLFEGAFSFYGDHYHIQTAENYARTKHVLDPATEGSALVAWRDSDIQRQAIRRSTPDLSCSSDRLAFNVDPNHPVYTTLRKRNLGSMDLGSLFGLTKRQLDTTTGGNSGGVNLVSSIGSTAGCPSTRRVALVGVATDCTYTGSFNSTEAVRANVISQINAASAIYEGTFNISLGLRNLTVSDATCPGTPAQATMWNQACSDSVDLQARLNHFSAWRSTLNDTNSHWTLLSTCNTGSEVGLAWLGQACVGAASQVNSSIGSGQDTVSGANIVVRTRGANEWQVIAHETGHTFGAVHDCTDQTCADANTVKSQQCCPFSGSSCNTNTEYIMNPSGSQGITRFSPCSIGNICSALGRNSVNSACLVANKQVTTISGQQCGNGIVEDGEECDCGGEEGCGNNPCCDGKTCKFKSGAVCDDANEDCCHNCQFASNGTVCRTSNGPCDPEETCTGTSPTCPADKTAPDGQSCGKNLQCASGQCTSRDQQCKTVMGSYMSGNDTYACDRAGCTLSCASPEFGPNVCYGLNQNFLDGTRCGGDGFCNNGQCKGDSIGGQVKSWIGNHRNLVIGICVAVGVIILFFIFGCIRRAFARRRMQKKAIKNGGEMAQPPPGGWSGWNNPQQNMYNQQGSGTGNHEPIPHVPPPAYTPRYG</sequence>
<gene>
    <name evidence="10" type="ORF">K470DRAFT_243146</name>
</gene>
<feature type="binding site" evidence="4">
    <location>
        <position position="423"/>
    </location>
    <ligand>
        <name>Zn(2+)</name>
        <dbReference type="ChEBI" id="CHEBI:29105"/>
        <note>catalytic</note>
    </ligand>
</feature>
<reference evidence="10" key="1">
    <citation type="journal article" date="2020" name="Stud. Mycol.">
        <title>101 Dothideomycetes genomes: a test case for predicting lifestyles and emergence of pathogens.</title>
        <authorList>
            <person name="Haridas S."/>
            <person name="Albert R."/>
            <person name="Binder M."/>
            <person name="Bloem J."/>
            <person name="Labutti K."/>
            <person name="Salamov A."/>
            <person name="Andreopoulos B."/>
            <person name="Baker S."/>
            <person name="Barry K."/>
            <person name="Bills G."/>
            <person name="Bluhm B."/>
            <person name="Cannon C."/>
            <person name="Castanera R."/>
            <person name="Culley D."/>
            <person name="Daum C."/>
            <person name="Ezra D."/>
            <person name="Gonzalez J."/>
            <person name="Henrissat B."/>
            <person name="Kuo A."/>
            <person name="Liang C."/>
            <person name="Lipzen A."/>
            <person name="Lutzoni F."/>
            <person name="Magnuson J."/>
            <person name="Mondo S."/>
            <person name="Nolan M."/>
            <person name="Ohm R."/>
            <person name="Pangilinan J."/>
            <person name="Park H.-J."/>
            <person name="Ramirez L."/>
            <person name="Alfaro M."/>
            <person name="Sun H."/>
            <person name="Tritt A."/>
            <person name="Yoshinaga Y."/>
            <person name="Zwiers L.-H."/>
            <person name="Turgeon B."/>
            <person name="Goodwin S."/>
            <person name="Spatafora J."/>
            <person name="Crous P."/>
            <person name="Grigoriev I."/>
        </authorList>
    </citation>
    <scope>NUCLEOTIDE SEQUENCE</scope>
    <source>
        <strain evidence="10">CBS 480.64</strain>
    </source>
</reference>
<dbReference type="Proteomes" id="UP000799421">
    <property type="component" value="Unassembled WGS sequence"/>
</dbReference>
<evidence type="ECO:0000256" key="1">
    <source>
        <dbReference type="ARBA" id="ARBA00023157"/>
    </source>
</evidence>
<evidence type="ECO:0000259" key="9">
    <source>
        <dbReference type="PROSITE" id="PS50215"/>
    </source>
</evidence>
<dbReference type="InterPro" id="IPR001590">
    <property type="entry name" value="Peptidase_M12B"/>
</dbReference>
<dbReference type="Gene3D" id="3.40.1620.60">
    <property type="match status" value="1"/>
</dbReference>
<comment type="function">
    <text evidence="2">Probable zinc protease.</text>
</comment>
<feature type="compositionally biased region" description="Pro residues" evidence="5">
    <location>
        <begin position="763"/>
        <end position="775"/>
    </location>
</feature>
<keyword evidence="6" id="KW-0812">Transmembrane</keyword>
<evidence type="ECO:0000256" key="2">
    <source>
        <dbReference type="ARBA" id="ARBA00056552"/>
    </source>
</evidence>
<dbReference type="SMART" id="SM00050">
    <property type="entry name" value="DISIN"/>
    <property type="match status" value="1"/>
</dbReference>
<feature type="region of interest" description="Disordered" evidence="5">
    <location>
        <begin position="726"/>
        <end position="775"/>
    </location>
</feature>
<dbReference type="AlphaFoldDB" id="A0A6A7C4P3"/>
<dbReference type="FunFam" id="4.10.70.10:FF:000003">
    <property type="entry name" value="Disintegrin and metalloproteinase domain-containing protein 17"/>
    <property type="match status" value="1"/>
</dbReference>
<dbReference type="EMBL" id="MU005965">
    <property type="protein sequence ID" value="KAF2862556.1"/>
    <property type="molecule type" value="Genomic_DNA"/>
</dbReference>
<evidence type="ECO:0000256" key="7">
    <source>
        <dbReference type="SAM" id="SignalP"/>
    </source>
</evidence>
<keyword evidence="4" id="KW-0479">Metal-binding</keyword>
<evidence type="ECO:0000256" key="6">
    <source>
        <dbReference type="SAM" id="Phobius"/>
    </source>
</evidence>
<dbReference type="GO" id="GO:0006508">
    <property type="term" value="P:proteolysis"/>
    <property type="evidence" value="ECO:0007669"/>
    <property type="project" value="InterPro"/>
</dbReference>
<feature type="domain" description="Peptidase M12B" evidence="9">
    <location>
        <begin position="255"/>
        <end position="476"/>
    </location>
</feature>
<feature type="chain" id="PRO_5025482240" description="Disintegrin and metalloproteinase domain-containing protein B" evidence="7">
    <location>
        <begin position="17"/>
        <end position="775"/>
    </location>
</feature>
<feature type="active site" evidence="4">
    <location>
        <position position="414"/>
    </location>
</feature>
<dbReference type="OrthoDB" id="5951731at2759"/>
<keyword evidence="4" id="KW-0862">Zinc</keyword>
<dbReference type="Gene3D" id="3.40.390.10">
    <property type="entry name" value="Collagenase (Catalytic Domain)"/>
    <property type="match status" value="1"/>
</dbReference>
<dbReference type="PANTHER" id="PTHR11905:SF159">
    <property type="entry name" value="ADAM METALLOPROTEASE"/>
    <property type="match status" value="1"/>
</dbReference>
<dbReference type="SUPFAM" id="SSF55486">
    <property type="entry name" value="Metalloproteases ('zincins'), catalytic domain"/>
    <property type="match status" value="1"/>
</dbReference>
<dbReference type="PROSITE" id="PS50215">
    <property type="entry name" value="ADAM_MEPRO"/>
    <property type="match status" value="1"/>
</dbReference>
<dbReference type="Pfam" id="PF00200">
    <property type="entry name" value="Disintegrin"/>
    <property type="match status" value="1"/>
</dbReference>
<organism evidence="10 11">
    <name type="scientific">Piedraia hortae CBS 480.64</name>
    <dbReference type="NCBI Taxonomy" id="1314780"/>
    <lineage>
        <taxon>Eukaryota</taxon>
        <taxon>Fungi</taxon>
        <taxon>Dikarya</taxon>
        <taxon>Ascomycota</taxon>
        <taxon>Pezizomycotina</taxon>
        <taxon>Dothideomycetes</taxon>
        <taxon>Dothideomycetidae</taxon>
        <taxon>Capnodiales</taxon>
        <taxon>Piedraiaceae</taxon>
        <taxon>Piedraia</taxon>
    </lineage>
</organism>
<name>A0A6A7C4P3_9PEZI</name>
<proteinExistence type="predicted"/>
<dbReference type="InterPro" id="IPR036436">
    <property type="entry name" value="Disintegrin_dom_sf"/>
</dbReference>
<dbReference type="InterPro" id="IPR024079">
    <property type="entry name" value="MetalloPept_cat_dom_sf"/>
</dbReference>
<dbReference type="CDD" id="cd04271">
    <property type="entry name" value="ZnMc_ADAM_fungal"/>
    <property type="match status" value="1"/>
</dbReference>
<keyword evidence="1" id="KW-1015">Disulfide bond</keyword>
<evidence type="ECO:0000256" key="5">
    <source>
        <dbReference type="SAM" id="MobiDB-lite"/>
    </source>
</evidence>
<evidence type="ECO:0000256" key="4">
    <source>
        <dbReference type="PROSITE-ProRule" id="PRU00276"/>
    </source>
</evidence>
<accession>A0A6A7C4P3</accession>
<dbReference type="SUPFAM" id="SSF57552">
    <property type="entry name" value="Blood coagulation inhibitor (disintegrin)"/>
    <property type="match status" value="1"/>
</dbReference>
<feature type="domain" description="Disintegrin" evidence="8">
    <location>
        <begin position="501"/>
        <end position="590"/>
    </location>
</feature>
<dbReference type="InterPro" id="IPR006586">
    <property type="entry name" value="ADAM_Cys-rich"/>
</dbReference>
<dbReference type="InterPro" id="IPR034028">
    <property type="entry name" value="ZnMc_ADAM_fungal"/>
</dbReference>
<dbReference type="PANTHER" id="PTHR11905">
    <property type="entry name" value="ADAM A DISINTEGRIN AND METALLOPROTEASE DOMAIN"/>
    <property type="match status" value="1"/>
</dbReference>
<dbReference type="GO" id="GO:0004222">
    <property type="term" value="F:metalloendopeptidase activity"/>
    <property type="evidence" value="ECO:0007669"/>
    <property type="project" value="InterPro"/>
</dbReference>
<feature type="binding site" evidence="4">
    <location>
        <position position="413"/>
    </location>
    <ligand>
        <name>Zn(2+)</name>
        <dbReference type="ChEBI" id="CHEBI:29105"/>
        <note>catalytic</note>
    </ligand>
</feature>
<feature type="signal peptide" evidence="7">
    <location>
        <begin position="1"/>
        <end position="16"/>
    </location>
</feature>
<dbReference type="InterPro" id="IPR001762">
    <property type="entry name" value="Disintegrin_dom"/>
</dbReference>
<keyword evidence="7" id="KW-0732">Signal</keyword>
<evidence type="ECO:0000256" key="3">
    <source>
        <dbReference type="ARBA" id="ARBA00074021"/>
    </source>
</evidence>
<keyword evidence="6" id="KW-1133">Transmembrane helix</keyword>
<evidence type="ECO:0000259" key="8">
    <source>
        <dbReference type="PROSITE" id="PS50214"/>
    </source>
</evidence>
<keyword evidence="6" id="KW-0472">Membrane</keyword>
<dbReference type="PROSITE" id="PS50214">
    <property type="entry name" value="DISINTEGRIN_2"/>
    <property type="match status" value="1"/>
</dbReference>
<evidence type="ECO:0000313" key="10">
    <source>
        <dbReference type="EMBL" id="KAF2862556.1"/>
    </source>
</evidence>
<dbReference type="Pfam" id="PF13688">
    <property type="entry name" value="Reprolysin_5"/>
    <property type="match status" value="1"/>
</dbReference>
<dbReference type="SMART" id="SM00608">
    <property type="entry name" value="ACR"/>
    <property type="match status" value="1"/>
</dbReference>
<dbReference type="GO" id="GO:0046872">
    <property type="term" value="F:metal ion binding"/>
    <property type="evidence" value="ECO:0007669"/>
    <property type="project" value="UniProtKB-KW"/>
</dbReference>
<evidence type="ECO:0000313" key="11">
    <source>
        <dbReference type="Proteomes" id="UP000799421"/>
    </source>
</evidence>
<keyword evidence="11" id="KW-1185">Reference proteome</keyword>
<feature type="binding site" evidence="4">
    <location>
        <position position="417"/>
    </location>
    <ligand>
        <name>Zn(2+)</name>
        <dbReference type="ChEBI" id="CHEBI:29105"/>
        <note>catalytic</note>
    </ligand>
</feature>
<comment type="caution">
    <text evidence="4">Lacks conserved residue(s) required for the propagation of feature annotation.</text>
</comment>
<protein>
    <recommendedName>
        <fullName evidence="3">Disintegrin and metalloproteinase domain-containing protein B</fullName>
    </recommendedName>
</protein>
<dbReference type="Gene3D" id="4.10.70.10">
    <property type="entry name" value="Disintegrin domain"/>
    <property type="match status" value="1"/>
</dbReference>
<feature type="transmembrane region" description="Helical" evidence="6">
    <location>
        <begin position="690"/>
        <end position="710"/>
    </location>
</feature>